<comment type="caution">
    <text evidence="4">The sequence shown here is derived from an EMBL/GenBank/DDBJ whole genome shotgun (WGS) entry which is preliminary data.</text>
</comment>
<dbReference type="PANTHER" id="PTHR43056:SF10">
    <property type="entry name" value="COCE_NOND FAMILY, PUTATIVE (AFU_ORTHOLOGUE AFUA_7G00600)-RELATED"/>
    <property type="match status" value="1"/>
</dbReference>
<feature type="compositionally biased region" description="Basic and acidic residues" evidence="2">
    <location>
        <begin position="622"/>
        <end position="648"/>
    </location>
</feature>
<gene>
    <name evidence="4" type="ORF">B0I32_11454</name>
</gene>
<dbReference type="NCBIfam" id="TIGR00976">
    <property type="entry name" value="CocE_NonD"/>
    <property type="match status" value="1"/>
</dbReference>
<protein>
    <recommendedName>
        <fullName evidence="3">Xaa-Pro dipeptidyl-peptidase C-terminal domain-containing protein</fullName>
    </recommendedName>
</protein>
<dbReference type="OrthoDB" id="5240615at2"/>
<evidence type="ECO:0000256" key="1">
    <source>
        <dbReference type="ARBA" id="ARBA00022801"/>
    </source>
</evidence>
<proteinExistence type="predicted"/>
<evidence type="ECO:0000313" key="5">
    <source>
        <dbReference type="Proteomes" id="UP000238312"/>
    </source>
</evidence>
<dbReference type="InterPro" id="IPR050585">
    <property type="entry name" value="Xaa-Pro_dipeptidyl-ppase/CocE"/>
</dbReference>
<dbReference type="EMBL" id="PVNG01000014">
    <property type="protein sequence ID" value="PRX61685.1"/>
    <property type="molecule type" value="Genomic_DNA"/>
</dbReference>
<dbReference type="SUPFAM" id="SSF49785">
    <property type="entry name" value="Galactose-binding domain-like"/>
    <property type="match status" value="1"/>
</dbReference>
<dbReference type="SUPFAM" id="SSF53474">
    <property type="entry name" value="alpha/beta-Hydrolases"/>
    <property type="match status" value="1"/>
</dbReference>
<dbReference type="GO" id="GO:0008239">
    <property type="term" value="F:dipeptidyl-peptidase activity"/>
    <property type="evidence" value="ECO:0007669"/>
    <property type="project" value="InterPro"/>
</dbReference>
<organism evidence="4 5">
    <name type="scientific">Nonomuraea fuscirosea</name>
    <dbReference type="NCBI Taxonomy" id="1291556"/>
    <lineage>
        <taxon>Bacteria</taxon>
        <taxon>Bacillati</taxon>
        <taxon>Actinomycetota</taxon>
        <taxon>Actinomycetes</taxon>
        <taxon>Streptosporangiales</taxon>
        <taxon>Streptosporangiaceae</taxon>
        <taxon>Nonomuraea</taxon>
    </lineage>
</organism>
<keyword evidence="1" id="KW-0378">Hydrolase</keyword>
<evidence type="ECO:0000259" key="3">
    <source>
        <dbReference type="SMART" id="SM00939"/>
    </source>
</evidence>
<feature type="compositionally biased region" description="Low complexity" evidence="2">
    <location>
        <begin position="343"/>
        <end position="353"/>
    </location>
</feature>
<keyword evidence="5" id="KW-1185">Reference proteome</keyword>
<dbReference type="Gene3D" id="1.10.3020.10">
    <property type="entry name" value="alpha-amino acid ester hydrolase ( Helical cap domain)"/>
    <property type="match status" value="1"/>
</dbReference>
<reference evidence="4 5" key="1">
    <citation type="submission" date="2018-03" db="EMBL/GenBank/DDBJ databases">
        <title>Genomic Encyclopedia of Type Strains, Phase III (KMG-III): the genomes of soil and plant-associated and newly described type strains.</title>
        <authorList>
            <person name="Whitman W."/>
        </authorList>
    </citation>
    <scope>NUCLEOTIDE SEQUENCE [LARGE SCALE GENOMIC DNA]</scope>
    <source>
        <strain evidence="4 5">CGMCC 4.7104</strain>
    </source>
</reference>
<dbReference type="RefSeq" id="WP_106245521.1">
    <property type="nucleotide sequence ID" value="NZ_PVNG01000014.1"/>
</dbReference>
<accession>A0A2T0MSV3</accession>
<dbReference type="InterPro" id="IPR000383">
    <property type="entry name" value="Xaa-Pro-like_dom"/>
</dbReference>
<feature type="region of interest" description="Disordered" evidence="2">
    <location>
        <begin position="342"/>
        <end position="364"/>
    </location>
</feature>
<feature type="compositionally biased region" description="Basic and acidic residues" evidence="2">
    <location>
        <begin position="354"/>
        <end position="364"/>
    </location>
</feature>
<dbReference type="Gene3D" id="2.60.120.260">
    <property type="entry name" value="Galactose-binding domain-like"/>
    <property type="match status" value="1"/>
</dbReference>
<dbReference type="Proteomes" id="UP000238312">
    <property type="component" value="Unassembled WGS sequence"/>
</dbReference>
<dbReference type="InterPro" id="IPR005674">
    <property type="entry name" value="CocE/Ser_esterase"/>
</dbReference>
<name>A0A2T0MSV3_9ACTN</name>
<feature type="region of interest" description="Disordered" evidence="2">
    <location>
        <begin position="599"/>
        <end position="648"/>
    </location>
</feature>
<evidence type="ECO:0000313" key="4">
    <source>
        <dbReference type="EMBL" id="PRX61685.1"/>
    </source>
</evidence>
<sequence>MTFTVEVDVPVPMRDGIALATNVWRPAGPGPFPALLVRTPYGKDDAGLYGNPKLPDVFALVAAGYAVVAQDVRGTSRSPGTFVPHAHEGRDGADTLAWLAAQPWCDGAVGMWGGSYMGFAQWEAAVREVPALRAIAPVMTSADPYAAPWYSPGGALSQDAVLTWGTLSALRNLHRTLADAKDDGDGDRNADAADAGRLMAGLSDPELLHDSLPLADRAALTRHLPWAGQVLGHPERDAFWQDIAAIDRCADITVPALHIGGWYDVFIRETVRSYTMMRRHGGGAAARDGQRLIIGPWSHADGTDLGTFPDRSFGLDAGIKAADVTGAHLGFFDRWVRGRPDASDGAPDGASDGASDRAPDRASDDTHRVRIFVMGADRWRDEADWPLPDTRHTPFFLDGAGRANTAAGDGLLRRDVPAAEAADTFRYDPRHPVPSLGGTVLAALPGAYPGPADQTAAEARDDVLCFSTAVLERPIEVTGHVGLVLHVSSSAPDTDFTGKLVDVHPDGRAILLCEGIQRARHRGSLTEPELMEPGTVYELSIDLGVTSNVFLPGHRILLEVSSSCFPRYDRNTNTGATIATDGPDDLVVAVNRVHHGPGRPSRLVLPLIDRPGSAPLTETTEADARPRTESTEADARPRTESTEAEARS</sequence>
<dbReference type="AlphaFoldDB" id="A0A2T0MSV3"/>
<dbReference type="Pfam" id="PF08530">
    <property type="entry name" value="PepX_C"/>
    <property type="match status" value="1"/>
</dbReference>
<dbReference type="SMART" id="SM00939">
    <property type="entry name" value="PepX_C"/>
    <property type="match status" value="1"/>
</dbReference>
<evidence type="ECO:0000256" key="2">
    <source>
        <dbReference type="SAM" id="MobiDB-lite"/>
    </source>
</evidence>
<dbReference type="InterPro" id="IPR008979">
    <property type="entry name" value="Galactose-bd-like_sf"/>
</dbReference>
<feature type="domain" description="Xaa-Pro dipeptidyl-peptidase C-terminal" evidence="3">
    <location>
        <begin position="329"/>
        <end position="604"/>
    </location>
</feature>
<dbReference type="Gene3D" id="3.40.50.1820">
    <property type="entry name" value="alpha/beta hydrolase"/>
    <property type="match status" value="1"/>
</dbReference>
<dbReference type="InterPro" id="IPR029058">
    <property type="entry name" value="AB_hydrolase_fold"/>
</dbReference>
<dbReference type="Pfam" id="PF02129">
    <property type="entry name" value="Peptidase_S15"/>
    <property type="match status" value="1"/>
</dbReference>
<dbReference type="InterPro" id="IPR013736">
    <property type="entry name" value="Xaa-Pro_dipept_C"/>
</dbReference>
<dbReference type="PANTHER" id="PTHR43056">
    <property type="entry name" value="PEPTIDASE S9 PROLYL OLIGOPEPTIDASE"/>
    <property type="match status" value="1"/>
</dbReference>